<dbReference type="GO" id="GO:0071944">
    <property type="term" value="C:cell periphery"/>
    <property type="evidence" value="ECO:0007669"/>
    <property type="project" value="UniProtKB-ARBA"/>
</dbReference>
<keyword evidence="2 6" id="KW-0812">Transmembrane</keyword>
<feature type="region of interest" description="Disordered" evidence="5">
    <location>
        <begin position="260"/>
        <end position="317"/>
    </location>
</feature>
<feature type="compositionally biased region" description="Low complexity" evidence="5">
    <location>
        <begin position="83"/>
        <end position="93"/>
    </location>
</feature>
<feature type="transmembrane region" description="Helical" evidence="6">
    <location>
        <begin position="186"/>
        <end position="211"/>
    </location>
</feature>
<feature type="compositionally biased region" description="Polar residues" evidence="5">
    <location>
        <begin position="1"/>
        <end position="12"/>
    </location>
</feature>
<keyword evidence="3 6" id="KW-1133">Transmembrane helix</keyword>
<evidence type="ECO:0000256" key="6">
    <source>
        <dbReference type="SAM" id="Phobius"/>
    </source>
</evidence>
<feature type="region of interest" description="Disordered" evidence="5">
    <location>
        <begin position="125"/>
        <end position="175"/>
    </location>
</feature>
<evidence type="ECO:0000313" key="8">
    <source>
        <dbReference type="Proteomes" id="UP000799757"/>
    </source>
</evidence>
<protein>
    <submittedName>
        <fullName evidence="7">Uncharacterized protein</fullName>
    </submittedName>
</protein>
<evidence type="ECO:0000256" key="5">
    <source>
        <dbReference type="SAM" id="MobiDB-lite"/>
    </source>
</evidence>
<dbReference type="OrthoDB" id="3936275at2759"/>
<evidence type="ECO:0000256" key="1">
    <source>
        <dbReference type="ARBA" id="ARBA00004167"/>
    </source>
</evidence>
<name>A0A6A6XSA4_9PLEO</name>
<evidence type="ECO:0000256" key="4">
    <source>
        <dbReference type="ARBA" id="ARBA00023136"/>
    </source>
</evidence>
<keyword evidence="4 6" id="KW-0472">Membrane</keyword>
<dbReference type="AlphaFoldDB" id="A0A6A6XSA4"/>
<feature type="compositionally biased region" description="Low complexity" evidence="5">
    <location>
        <begin position="22"/>
        <end position="33"/>
    </location>
</feature>
<dbReference type="InterPro" id="IPR051694">
    <property type="entry name" value="Immunoregulatory_rcpt-like"/>
</dbReference>
<proteinExistence type="predicted"/>
<feature type="compositionally biased region" description="Low complexity" evidence="5">
    <location>
        <begin position="46"/>
        <end position="61"/>
    </location>
</feature>
<accession>A0A6A6XSA4</accession>
<keyword evidence="8" id="KW-1185">Reference proteome</keyword>
<feature type="compositionally biased region" description="Low complexity" evidence="5">
    <location>
        <begin position="273"/>
        <end position="300"/>
    </location>
</feature>
<evidence type="ECO:0000256" key="3">
    <source>
        <dbReference type="ARBA" id="ARBA00022989"/>
    </source>
</evidence>
<feature type="region of interest" description="Disordered" evidence="5">
    <location>
        <begin position="518"/>
        <end position="609"/>
    </location>
</feature>
<feature type="region of interest" description="Disordered" evidence="5">
    <location>
        <begin position="463"/>
        <end position="483"/>
    </location>
</feature>
<dbReference type="EMBL" id="MU001764">
    <property type="protein sequence ID" value="KAF2799461.1"/>
    <property type="molecule type" value="Genomic_DNA"/>
</dbReference>
<evidence type="ECO:0000313" key="7">
    <source>
        <dbReference type="EMBL" id="KAF2799461.1"/>
    </source>
</evidence>
<comment type="subcellular location">
    <subcellularLocation>
        <location evidence="1">Membrane</location>
        <topology evidence="1">Single-pass membrane protein</topology>
    </subcellularLocation>
</comment>
<dbReference type="PANTHER" id="PTHR15549">
    <property type="entry name" value="PAIRED IMMUNOGLOBULIN-LIKE TYPE 2 RECEPTOR"/>
    <property type="match status" value="1"/>
</dbReference>
<gene>
    <name evidence="7" type="ORF">K505DRAFT_321164</name>
</gene>
<dbReference type="GO" id="GO:0016020">
    <property type="term" value="C:membrane"/>
    <property type="evidence" value="ECO:0007669"/>
    <property type="project" value="UniProtKB-SubCell"/>
</dbReference>
<sequence length="609" mass="64373">MATPQESVTTVNGRRCTRSRARTAAPSIATSAAPEVTSAEAPPAPAIISQPPQVQSSAAVEAPPPPLQPAPSSTQAEAPNVVPTTAAAASSAIAAISSSSTLPISSAPAGPAAPAVSPIQSSIEVAPEQPATSAVASDPPLNDQPEQPQSTQTGIPSGGSAGIISPEQGSGDGAGLTIATSTGANIGGIVGGVLGGLFGLIIISGLLFFCLRKRRSREPFERWRQRMSEKEEEGPGFLAKAKTIPASIGVFFAKLNKSKAGPAQNPYRRHSVRSSVSSVYSTQSNGPRSRSISEPPSRLRQQLRDIGGRMPSLKRSRTLLHKKQDSFVAGSKSPFVGIVEDPVARNNKDIDNPFVDPDAEPLEPPKNLFVLNPDPNSRESSPNLQREFLDGLRDQQRAPIAPIPAAMSDRGSRDPLASIIDQLEDYNGSGTPEWLQDNHKRTQSSSTALASHPPSAMYTPSIYASADNPFLDPQDIPPVPSQPLPPNPPVRPTNAYNALSTFNATSSAVSRASNTSFYFGEPGPSRPTTKMFSAPPRRAGRQSDPFDLDRPEVLGFGSVSGRREVRASTVTRQNSRRRSSVPNWVNMDDGSYERASAVPGPLRNPSIKR</sequence>
<organism evidence="7 8">
    <name type="scientific">Melanomma pulvis-pyrius CBS 109.77</name>
    <dbReference type="NCBI Taxonomy" id="1314802"/>
    <lineage>
        <taxon>Eukaryota</taxon>
        <taxon>Fungi</taxon>
        <taxon>Dikarya</taxon>
        <taxon>Ascomycota</taxon>
        <taxon>Pezizomycotina</taxon>
        <taxon>Dothideomycetes</taxon>
        <taxon>Pleosporomycetidae</taxon>
        <taxon>Pleosporales</taxon>
        <taxon>Melanommataceae</taxon>
        <taxon>Melanomma</taxon>
    </lineage>
</organism>
<evidence type="ECO:0000256" key="2">
    <source>
        <dbReference type="ARBA" id="ARBA00022692"/>
    </source>
</evidence>
<dbReference type="Proteomes" id="UP000799757">
    <property type="component" value="Unassembled WGS sequence"/>
</dbReference>
<dbReference type="PANTHER" id="PTHR15549:SF26">
    <property type="entry name" value="AXIAL BUDDING PATTERN PROTEIN 2-RELATED"/>
    <property type="match status" value="1"/>
</dbReference>
<reference evidence="7" key="1">
    <citation type="journal article" date="2020" name="Stud. Mycol.">
        <title>101 Dothideomycetes genomes: a test case for predicting lifestyles and emergence of pathogens.</title>
        <authorList>
            <person name="Haridas S."/>
            <person name="Albert R."/>
            <person name="Binder M."/>
            <person name="Bloem J."/>
            <person name="Labutti K."/>
            <person name="Salamov A."/>
            <person name="Andreopoulos B."/>
            <person name="Baker S."/>
            <person name="Barry K."/>
            <person name="Bills G."/>
            <person name="Bluhm B."/>
            <person name="Cannon C."/>
            <person name="Castanera R."/>
            <person name="Culley D."/>
            <person name="Daum C."/>
            <person name="Ezra D."/>
            <person name="Gonzalez J."/>
            <person name="Henrissat B."/>
            <person name="Kuo A."/>
            <person name="Liang C."/>
            <person name="Lipzen A."/>
            <person name="Lutzoni F."/>
            <person name="Magnuson J."/>
            <person name="Mondo S."/>
            <person name="Nolan M."/>
            <person name="Ohm R."/>
            <person name="Pangilinan J."/>
            <person name="Park H.-J."/>
            <person name="Ramirez L."/>
            <person name="Alfaro M."/>
            <person name="Sun H."/>
            <person name="Tritt A."/>
            <person name="Yoshinaga Y."/>
            <person name="Zwiers L.-H."/>
            <person name="Turgeon B."/>
            <person name="Goodwin S."/>
            <person name="Spatafora J."/>
            <person name="Crous P."/>
            <person name="Grigoriev I."/>
        </authorList>
    </citation>
    <scope>NUCLEOTIDE SEQUENCE</scope>
    <source>
        <strain evidence="7">CBS 109.77</strain>
    </source>
</reference>
<feature type="compositionally biased region" description="Polar residues" evidence="5">
    <location>
        <begin position="144"/>
        <end position="153"/>
    </location>
</feature>
<feature type="region of interest" description="Disordered" evidence="5">
    <location>
        <begin position="1"/>
        <end position="93"/>
    </location>
</feature>